<evidence type="ECO:0000256" key="2">
    <source>
        <dbReference type="ARBA" id="ARBA00022475"/>
    </source>
</evidence>
<comment type="subcellular location">
    <subcellularLocation>
        <location evidence="1">Cell membrane</location>
        <topology evidence="1">Single-pass membrane protein</topology>
    </subcellularLocation>
</comment>
<evidence type="ECO:0000256" key="1">
    <source>
        <dbReference type="ARBA" id="ARBA00004162"/>
    </source>
</evidence>
<dbReference type="Pfam" id="PF13240">
    <property type="entry name" value="Zn_Ribbon_1"/>
    <property type="match status" value="1"/>
</dbReference>
<evidence type="ECO:0000313" key="9">
    <source>
        <dbReference type="EMBL" id="UJG41765.1"/>
    </source>
</evidence>
<dbReference type="Gene3D" id="4.10.1060.50">
    <property type="match status" value="1"/>
</dbReference>
<organism evidence="9">
    <name type="scientific">Candidatus Heimdallarchaeum aukensis</name>
    <dbReference type="NCBI Taxonomy" id="2876573"/>
    <lineage>
        <taxon>Archaea</taxon>
        <taxon>Promethearchaeati</taxon>
        <taxon>Candidatus Heimdallarchaeota</taxon>
        <taxon>Candidatus Heimdallarchaeia (ex Rinke et al. 2021) (nom. nud.)</taxon>
        <taxon>Candidatus Heimdallarchaeales</taxon>
        <taxon>Candidatus Heimdallarchaeaceae</taxon>
        <taxon>Candidatus Heimdallarchaeum</taxon>
    </lineage>
</organism>
<name>A0A9Y1BN15_9ARCH</name>
<dbReference type="InterPro" id="IPR007168">
    <property type="entry name" value="Phageshock_PspC_N"/>
</dbReference>
<gene>
    <name evidence="9" type="ORF">K9W45_04695</name>
</gene>
<dbReference type="InterPro" id="IPR038587">
    <property type="entry name" value="Ribosomal_eL40_sf"/>
</dbReference>
<keyword evidence="5 6" id="KW-0472">Membrane</keyword>
<dbReference type="InterPro" id="IPR026870">
    <property type="entry name" value="Zinc_ribbon_dom"/>
</dbReference>
<dbReference type="Pfam" id="PF04024">
    <property type="entry name" value="PspC"/>
    <property type="match status" value="1"/>
</dbReference>
<evidence type="ECO:0000259" key="8">
    <source>
        <dbReference type="Pfam" id="PF13240"/>
    </source>
</evidence>
<protein>
    <submittedName>
        <fullName evidence="9">PspC domain-containing protein</fullName>
    </submittedName>
</protein>
<dbReference type="PANTHER" id="PTHR33885:SF3">
    <property type="entry name" value="PHAGE SHOCK PROTEIN C"/>
    <property type="match status" value="1"/>
</dbReference>
<keyword evidence="4 6" id="KW-1133">Transmembrane helix</keyword>
<dbReference type="GO" id="GO:0005886">
    <property type="term" value="C:plasma membrane"/>
    <property type="evidence" value="ECO:0007669"/>
    <property type="project" value="UniProtKB-SubCell"/>
</dbReference>
<evidence type="ECO:0000256" key="3">
    <source>
        <dbReference type="ARBA" id="ARBA00022692"/>
    </source>
</evidence>
<reference evidence="9" key="1">
    <citation type="journal article" date="2022" name="Nat. Microbiol.">
        <title>Unique mobile elements and scalable gene flow at the prokaryote-eukaryote boundary revealed by circularized Asgard archaea genomes.</title>
        <authorList>
            <person name="Wu F."/>
            <person name="Speth D.R."/>
            <person name="Philosof A."/>
            <person name="Cremiere A."/>
            <person name="Narayanan A."/>
            <person name="Barco R.A."/>
            <person name="Connon S.A."/>
            <person name="Amend J.P."/>
            <person name="Antoshechkin I.A."/>
            <person name="Orphan V.J."/>
        </authorList>
    </citation>
    <scope>NUCLEOTIDE SEQUENCE</scope>
    <source>
        <strain evidence="9">PM71</strain>
    </source>
</reference>
<keyword evidence="2" id="KW-1003">Cell membrane</keyword>
<dbReference type="EMBL" id="CP084166">
    <property type="protein sequence ID" value="UJG41765.1"/>
    <property type="molecule type" value="Genomic_DNA"/>
</dbReference>
<dbReference type="InterPro" id="IPR052027">
    <property type="entry name" value="PspC"/>
</dbReference>
<proteinExistence type="predicted"/>
<accession>A0A9Y1BN15</accession>
<feature type="transmembrane region" description="Helical" evidence="6">
    <location>
        <begin position="71"/>
        <end position="95"/>
    </location>
</feature>
<feature type="domain" description="Zinc-ribbon" evidence="8">
    <location>
        <begin position="3"/>
        <end position="22"/>
    </location>
</feature>
<dbReference type="AlphaFoldDB" id="A0A9Y1BN15"/>
<evidence type="ECO:0000259" key="7">
    <source>
        <dbReference type="Pfam" id="PF04024"/>
    </source>
</evidence>
<feature type="domain" description="Phage shock protein PspC N-terminal" evidence="7">
    <location>
        <begin position="41"/>
        <end position="98"/>
    </location>
</feature>
<dbReference type="Proteomes" id="UP001201020">
    <property type="component" value="Chromosome"/>
</dbReference>
<evidence type="ECO:0000256" key="5">
    <source>
        <dbReference type="ARBA" id="ARBA00023136"/>
    </source>
</evidence>
<evidence type="ECO:0000256" key="6">
    <source>
        <dbReference type="SAM" id="Phobius"/>
    </source>
</evidence>
<sequence length="103" mass="11339">MICEQCGTDNPPGSLFCQKCGRQFEEEQTVPSSTYYPQSNKLFRCANNKVLGGVCSGLAIYSNMDVSLVRLLAILLFFASGTSLFIAYVIAWIIIPEAECITE</sequence>
<evidence type="ECO:0000256" key="4">
    <source>
        <dbReference type="ARBA" id="ARBA00022989"/>
    </source>
</evidence>
<dbReference type="PANTHER" id="PTHR33885">
    <property type="entry name" value="PHAGE SHOCK PROTEIN C"/>
    <property type="match status" value="1"/>
</dbReference>
<keyword evidence="3 6" id="KW-0812">Transmembrane</keyword>